<dbReference type="EC" id="2.1.1.77" evidence="7"/>
<evidence type="ECO:0000313" key="9">
    <source>
        <dbReference type="Proteomes" id="UP001143330"/>
    </source>
</evidence>
<comment type="function">
    <text evidence="7">Catalyzes the methyl esterification of L-isoaspartyl residues in peptides and proteins that result from spontaneous decomposition of normal L-aspartyl and L-asparaginyl residues. It plays a role in the repair and/or degradation of damaged proteins.</text>
</comment>
<dbReference type="FunFam" id="3.40.50.150:FF:000010">
    <property type="entry name" value="Protein-L-isoaspartate O-methyltransferase"/>
    <property type="match status" value="1"/>
</dbReference>
<dbReference type="PROSITE" id="PS01279">
    <property type="entry name" value="PCMT"/>
    <property type="match status" value="1"/>
</dbReference>
<dbReference type="CDD" id="cd02440">
    <property type="entry name" value="AdoMet_MTases"/>
    <property type="match status" value="1"/>
</dbReference>
<dbReference type="GO" id="GO:0005737">
    <property type="term" value="C:cytoplasm"/>
    <property type="evidence" value="ECO:0007669"/>
    <property type="project" value="UniProtKB-SubCell"/>
</dbReference>
<dbReference type="Gene3D" id="3.40.50.150">
    <property type="entry name" value="Vaccinia Virus protein VP39"/>
    <property type="match status" value="1"/>
</dbReference>
<dbReference type="InterPro" id="IPR000682">
    <property type="entry name" value="PCMT"/>
</dbReference>
<evidence type="ECO:0000256" key="1">
    <source>
        <dbReference type="ARBA" id="ARBA00004496"/>
    </source>
</evidence>
<keyword evidence="4 7" id="KW-0489">Methyltransferase</keyword>
<sequence length="219" mass="23663">MAGDIDETEATARAALLLSLRQRGLRDRNILRAMEQVPRHLFIASAFRHLAWSDQALPIECGQSISQPSLVARMTGALEPGPQHRVLEIGTGSGYQTAVLAHLAGRVISLERFHTLAAEARARLKALELANVDVVVADGRYGYLATSPYDRILVTAAVREVPPALLAQLNHGGILVAPIGEPDGTQVLMRIVSTPDGLERHELGRVRFVPLLPGVAEIL</sequence>
<evidence type="ECO:0000256" key="7">
    <source>
        <dbReference type="HAMAP-Rule" id="MF_00090"/>
    </source>
</evidence>
<evidence type="ECO:0000256" key="3">
    <source>
        <dbReference type="ARBA" id="ARBA00022490"/>
    </source>
</evidence>
<dbReference type="GO" id="GO:0032259">
    <property type="term" value="P:methylation"/>
    <property type="evidence" value="ECO:0007669"/>
    <property type="project" value="UniProtKB-KW"/>
</dbReference>
<evidence type="ECO:0000313" key="8">
    <source>
        <dbReference type="EMBL" id="GLK83594.1"/>
    </source>
</evidence>
<comment type="similarity">
    <text evidence="2 7">Belongs to the methyltransferase superfamily. L-isoaspartyl/D-aspartyl protein methyltransferase family.</text>
</comment>
<keyword evidence="3 7" id="KW-0963">Cytoplasm</keyword>
<evidence type="ECO:0000256" key="4">
    <source>
        <dbReference type="ARBA" id="ARBA00022603"/>
    </source>
</evidence>
<accession>A0A9W6JWJ2</accession>
<dbReference type="HAMAP" id="MF_00090">
    <property type="entry name" value="PIMT"/>
    <property type="match status" value="1"/>
</dbReference>
<keyword evidence="5 7" id="KW-0808">Transferase</keyword>
<keyword evidence="6 7" id="KW-0949">S-adenosyl-L-methionine</keyword>
<evidence type="ECO:0000256" key="6">
    <source>
        <dbReference type="ARBA" id="ARBA00022691"/>
    </source>
</evidence>
<dbReference type="PANTHER" id="PTHR11579">
    <property type="entry name" value="PROTEIN-L-ISOASPARTATE O-METHYLTRANSFERASE"/>
    <property type="match status" value="1"/>
</dbReference>
<organism evidence="8 9">
    <name type="scientific">Ancylobacter defluvii</name>
    <dbReference type="NCBI Taxonomy" id="1282440"/>
    <lineage>
        <taxon>Bacteria</taxon>
        <taxon>Pseudomonadati</taxon>
        <taxon>Pseudomonadota</taxon>
        <taxon>Alphaproteobacteria</taxon>
        <taxon>Hyphomicrobiales</taxon>
        <taxon>Xanthobacteraceae</taxon>
        <taxon>Ancylobacter</taxon>
    </lineage>
</organism>
<dbReference type="InterPro" id="IPR029063">
    <property type="entry name" value="SAM-dependent_MTases_sf"/>
</dbReference>
<keyword evidence="9" id="KW-1185">Reference proteome</keyword>
<comment type="caution">
    <text evidence="8">The sequence shown here is derived from an EMBL/GenBank/DDBJ whole genome shotgun (WGS) entry which is preliminary data.</text>
</comment>
<dbReference type="Proteomes" id="UP001143330">
    <property type="component" value="Unassembled WGS sequence"/>
</dbReference>
<dbReference type="Pfam" id="PF01135">
    <property type="entry name" value="PCMT"/>
    <property type="match status" value="1"/>
</dbReference>
<feature type="active site" evidence="7">
    <location>
        <position position="66"/>
    </location>
</feature>
<name>A0A9W6JWJ2_9HYPH</name>
<dbReference type="RefSeq" id="WP_271180553.1">
    <property type="nucleotide sequence ID" value="NZ_BSFM01000008.1"/>
</dbReference>
<dbReference type="AlphaFoldDB" id="A0A9W6JWJ2"/>
<evidence type="ECO:0000256" key="5">
    <source>
        <dbReference type="ARBA" id="ARBA00022679"/>
    </source>
</evidence>
<dbReference type="NCBIfam" id="TIGR00080">
    <property type="entry name" value="pimt"/>
    <property type="match status" value="1"/>
</dbReference>
<protein>
    <recommendedName>
        <fullName evidence="7">Protein-L-isoaspartate O-methyltransferase</fullName>
        <ecNumber evidence="7">2.1.1.77</ecNumber>
    </recommendedName>
    <alternativeName>
        <fullName evidence="7">L-isoaspartyl protein carboxyl methyltransferase</fullName>
    </alternativeName>
    <alternativeName>
        <fullName evidence="7">Protein L-isoaspartyl methyltransferase</fullName>
    </alternativeName>
    <alternativeName>
        <fullName evidence="7">Protein-beta-aspartate methyltransferase</fullName>
        <shortName evidence="7">PIMT</shortName>
    </alternativeName>
</protein>
<comment type="catalytic activity">
    <reaction evidence="7">
        <text>[protein]-L-isoaspartate + S-adenosyl-L-methionine = [protein]-L-isoaspartate alpha-methyl ester + S-adenosyl-L-homocysteine</text>
        <dbReference type="Rhea" id="RHEA:12705"/>
        <dbReference type="Rhea" id="RHEA-COMP:12143"/>
        <dbReference type="Rhea" id="RHEA-COMP:12144"/>
        <dbReference type="ChEBI" id="CHEBI:57856"/>
        <dbReference type="ChEBI" id="CHEBI:59789"/>
        <dbReference type="ChEBI" id="CHEBI:90596"/>
        <dbReference type="ChEBI" id="CHEBI:90598"/>
        <dbReference type="EC" id="2.1.1.77"/>
    </reaction>
</comment>
<proteinExistence type="inferred from homology"/>
<evidence type="ECO:0000256" key="2">
    <source>
        <dbReference type="ARBA" id="ARBA00005369"/>
    </source>
</evidence>
<dbReference type="NCBIfam" id="NF001453">
    <property type="entry name" value="PRK00312.1"/>
    <property type="match status" value="1"/>
</dbReference>
<dbReference type="EMBL" id="BSFM01000008">
    <property type="protein sequence ID" value="GLK83594.1"/>
    <property type="molecule type" value="Genomic_DNA"/>
</dbReference>
<gene>
    <name evidence="8" type="primary">pcm_2</name>
    <name evidence="7" type="synonym">pcm</name>
    <name evidence="8" type="ORF">GCM10017653_16630</name>
</gene>
<dbReference type="GO" id="GO:0030091">
    <property type="term" value="P:protein repair"/>
    <property type="evidence" value="ECO:0007669"/>
    <property type="project" value="UniProtKB-UniRule"/>
</dbReference>
<comment type="subcellular location">
    <subcellularLocation>
        <location evidence="1 7">Cytoplasm</location>
    </subcellularLocation>
</comment>
<dbReference type="GO" id="GO:0004719">
    <property type="term" value="F:protein-L-isoaspartate (D-aspartate) O-methyltransferase activity"/>
    <property type="evidence" value="ECO:0007669"/>
    <property type="project" value="UniProtKB-UniRule"/>
</dbReference>
<reference evidence="8" key="1">
    <citation type="journal article" date="2014" name="Int. J. Syst. Evol. Microbiol.">
        <title>Complete genome sequence of Corynebacterium casei LMG S-19264T (=DSM 44701T), isolated from a smear-ripened cheese.</title>
        <authorList>
            <consortium name="US DOE Joint Genome Institute (JGI-PGF)"/>
            <person name="Walter F."/>
            <person name="Albersmeier A."/>
            <person name="Kalinowski J."/>
            <person name="Ruckert C."/>
        </authorList>
    </citation>
    <scope>NUCLEOTIDE SEQUENCE</scope>
    <source>
        <strain evidence="8">VKM B-2789</strain>
    </source>
</reference>
<dbReference type="SUPFAM" id="SSF53335">
    <property type="entry name" value="S-adenosyl-L-methionine-dependent methyltransferases"/>
    <property type="match status" value="1"/>
</dbReference>
<dbReference type="PANTHER" id="PTHR11579:SF0">
    <property type="entry name" value="PROTEIN-L-ISOASPARTATE(D-ASPARTATE) O-METHYLTRANSFERASE"/>
    <property type="match status" value="1"/>
</dbReference>
<reference evidence="8" key="2">
    <citation type="submission" date="2023-01" db="EMBL/GenBank/DDBJ databases">
        <authorList>
            <person name="Sun Q."/>
            <person name="Evtushenko L."/>
        </authorList>
    </citation>
    <scope>NUCLEOTIDE SEQUENCE</scope>
    <source>
        <strain evidence="8">VKM B-2789</strain>
    </source>
</reference>